<name>A0A0A6S2Q2_9GAMM</name>
<evidence type="ECO:0000313" key="1">
    <source>
        <dbReference type="EMBL" id="KHD05876.1"/>
    </source>
</evidence>
<dbReference type="EMBL" id="JSZA02000018">
    <property type="protein sequence ID" value="KHD05876.1"/>
    <property type="molecule type" value="Genomic_DNA"/>
</dbReference>
<dbReference type="AlphaFoldDB" id="A0A0A6S2Q2"/>
<reference evidence="1 2" key="1">
    <citation type="journal article" date="2016" name="Front. Microbiol.">
        <title>Single-Cell (Meta-)Genomics of a Dimorphic Candidatus Thiomargarita nelsonii Reveals Genomic Plasticity.</title>
        <authorList>
            <person name="Flood B.E."/>
            <person name="Fliss P."/>
            <person name="Jones D.S."/>
            <person name="Dick G.J."/>
            <person name="Jain S."/>
            <person name="Kaster A.K."/>
            <person name="Winkel M."/>
            <person name="Mussmann M."/>
            <person name="Bailey J."/>
        </authorList>
    </citation>
    <scope>NUCLEOTIDE SEQUENCE [LARGE SCALE GENOMIC DNA]</scope>
    <source>
        <strain evidence="1">Hydrate Ridge</strain>
    </source>
</reference>
<organism evidence="1 2">
    <name type="scientific">Candidatus Thiomargarita nelsonii</name>
    <dbReference type="NCBI Taxonomy" id="1003181"/>
    <lineage>
        <taxon>Bacteria</taxon>
        <taxon>Pseudomonadati</taxon>
        <taxon>Pseudomonadota</taxon>
        <taxon>Gammaproteobacteria</taxon>
        <taxon>Thiotrichales</taxon>
        <taxon>Thiotrichaceae</taxon>
        <taxon>Thiomargarita</taxon>
    </lineage>
</organism>
<comment type="caution">
    <text evidence="1">The sequence shown here is derived from an EMBL/GenBank/DDBJ whole genome shotgun (WGS) entry which is preliminary data.</text>
</comment>
<protein>
    <submittedName>
        <fullName evidence="1">Uncharacterized protein</fullName>
    </submittedName>
</protein>
<accession>A0A0A6S2Q2</accession>
<sequence>MSNDTYADRLVAEAMQQANKPEPPQDADIIKLTQSQIAQVEKMAAALGLAFGVMLNSAAKYAVFYAQGRTVPVNQLNEYPEKVGTDSIKEKITVSTWFKLKQAGMKEYLSECIITGIQLLYKQLIASDDSDSKPAKALIDTISNKPPPLKRKLGQNWMTQI</sequence>
<gene>
    <name evidence="1" type="ORF">PN36_06365</name>
</gene>
<keyword evidence="2" id="KW-1185">Reference proteome</keyword>
<proteinExistence type="predicted"/>
<evidence type="ECO:0000313" key="2">
    <source>
        <dbReference type="Proteomes" id="UP000030428"/>
    </source>
</evidence>
<dbReference type="Proteomes" id="UP000030428">
    <property type="component" value="Unassembled WGS sequence"/>
</dbReference>